<evidence type="ECO:0000259" key="1">
    <source>
        <dbReference type="Pfam" id="PF16321"/>
    </source>
</evidence>
<sequence>MLRASEAWTSATFPDVVVFAGGRVPMLEGERFAGAVGRQLQRLHVTGGARIRITGPNCDVGPFLVQVNLRLDETSARIQTLTHGRGDALPVVVRLDHHITALRTRWQPRPWPDPARLPLDARASGKVARRKSVPLMTVSPLRAATVMDAMDYDVHIFTDVDTGEDAIVYRAGPSGMCLARQRSVHPPRSDANGSGPFSVNARPAPALTEARAVQQVCERGLPFLFYTDPDTGRGNLLYRRYDADLGLITPGPGDTEAEAP</sequence>
<comment type="caution">
    <text evidence="2">The sequence shown here is derived from an EMBL/GenBank/DDBJ whole genome shotgun (WGS) entry which is preliminary data.</text>
</comment>
<evidence type="ECO:0000313" key="2">
    <source>
        <dbReference type="EMBL" id="MTE17285.1"/>
    </source>
</evidence>
<evidence type="ECO:0000313" key="3">
    <source>
        <dbReference type="Proteomes" id="UP000432464"/>
    </source>
</evidence>
<dbReference type="PANTHER" id="PTHR33231:SF1">
    <property type="entry name" value="30S RIBOSOMAL PROTEIN"/>
    <property type="match status" value="1"/>
</dbReference>
<proteinExistence type="predicted"/>
<reference evidence="2 3" key="1">
    <citation type="submission" date="2019-11" db="EMBL/GenBank/DDBJ databases">
        <title>Nocardia sp. nov. CT2-14 isolated from soil.</title>
        <authorList>
            <person name="Kanchanasin P."/>
            <person name="Tanasupawat S."/>
            <person name="Yuki M."/>
            <person name="Kudo T."/>
        </authorList>
    </citation>
    <scope>NUCLEOTIDE SEQUENCE [LARGE SCALE GENOMIC DNA]</scope>
    <source>
        <strain evidence="2 3">CT2-14</strain>
    </source>
</reference>
<dbReference type="GO" id="GO:0022627">
    <property type="term" value="C:cytosolic small ribosomal subunit"/>
    <property type="evidence" value="ECO:0007669"/>
    <property type="project" value="TreeGrafter"/>
</dbReference>
<dbReference type="Proteomes" id="UP000432464">
    <property type="component" value="Unassembled WGS sequence"/>
</dbReference>
<protein>
    <recommendedName>
        <fullName evidence="1">Sigma 54 modulation/S30EA ribosomal protein C-terminal domain-containing protein</fullName>
    </recommendedName>
</protein>
<dbReference type="Gene3D" id="3.30.505.50">
    <property type="entry name" value="Sigma 54 modulation/S30EA ribosomal protein, C-terminal domain"/>
    <property type="match status" value="2"/>
</dbReference>
<dbReference type="PANTHER" id="PTHR33231">
    <property type="entry name" value="30S RIBOSOMAL PROTEIN"/>
    <property type="match status" value="1"/>
</dbReference>
<dbReference type="InterPro" id="IPR050574">
    <property type="entry name" value="HPF/YfiA_ribosome-assoc"/>
</dbReference>
<keyword evidence="3" id="KW-1185">Reference proteome</keyword>
<dbReference type="InterPro" id="IPR032528">
    <property type="entry name" value="Ribosom_S30AE_C"/>
</dbReference>
<dbReference type="RefSeq" id="WP_154791688.1">
    <property type="nucleotide sequence ID" value="NZ_WMBB01000021.1"/>
</dbReference>
<accession>A0A6I3LA35</accession>
<dbReference type="EMBL" id="WMBB01000021">
    <property type="protein sequence ID" value="MTE17285.1"/>
    <property type="molecule type" value="Genomic_DNA"/>
</dbReference>
<name>A0A6I3LA35_9NOCA</name>
<dbReference type="AlphaFoldDB" id="A0A6I3LA35"/>
<gene>
    <name evidence="2" type="ORF">GLP40_31685</name>
</gene>
<dbReference type="GO" id="GO:0045900">
    <property type="term" value="P:negative regulation of translational elongation"/>
    <property type="evidence" value="ECO:0007669"/>
    <property type="project" value="TreeGrafter"/>
</dbReference>
<dbReference type="GO" id="GO:0043024">
    <property type="term" value="F:ribosomal small subunit binding"/>
    <property type="evidence" value="ECO:0007669"/>
    <property type="project" value="TreeGrafter"/>
</dbReference>
<feature type="domain" description="Sigma 54 modulation/S30EA ribosomal protein C-terminal" evidence="1">
    <location>
        <begin position="125"/>
        <end position="171"/>
    </location>
</feature>
<organism evidence="2 3">
    <name type="scientific">Nocardia aurantiaca</name>
    <dbReference type="NCBI Taxonomy" id="2675850"/>
    <lineage>
        <taxon>Bacteria</taxon>
        <taxon>Bacillati</taxon>
        <taxon>Actinomycetota</taxon>
        <taxon>Actinomycetes</taxon>
        <taxon>Mycobacteriales</taxon>
        <taxon>Nocardiaceae</taxon>
        <taxon>Nocardia</taxon>
    </lineage>
</organism>
<dbReference type="InterPro" id="IPR038416">
    <property type="entry name" value="Ribosom_S30AE_C_sf"/>
</dbReference>
<dbReference type="Pfam" id="PF16321">
    <property type="entry name" value="Ribosom_S30AE_C"/>
    <property type="match status" value="1"/>
</dbReference>